<comment type="caution">
    <text evidence="7">The sequence shown here is derived from an EMBL/GenBank/DDBJ whole genome shotgun (WGS) entry which is preliminary data.</text>
</comment>
<sequence>MNESFGKDEKLKSKILISQLFVEGKSLNKYPLKLVYLPVSRPGFENHKTAVSVPKRNFKKAVERIFLKRLMREAFRKNKYLVTSNMNTKYAFMFIYTGREKLSYHKLFSVTEELLKRFAEKELK</sequence>
<comment type="catalytic activity">
    <reaction evidence="6">
        <text>Endonucleolytic cleavage of RNA, removing 5'-extranucleotides from tRNA precursor.</text>
        <dbReference type="EC" id="3.1.26.5"/>
    </reaction>
</comment>
<evidence type="ECO:0000256" key="2">
    <source>
        <dbReference type="ARBA" id="ARBA00022722"/>
    </source>
</evidence>
<dbReference type="EMBL" id="BMXB01000007">
    <property type="protein sequence ID" value="GHA38726.1"/>
    <property type="molecule type" value="Genomic_DNA"/>
</dbReference>
<dbReference type="GO" id="GO:0004526">
    <property type="term" value="F:ribonuclease P activity"/>
    <property type="evidence" value="ECO:0007669"/>
    <property type="project" value="UniProtKB-UniRule"/>
</dbReference>
<organism evidence="7 8">
    <name type="scientific">Salinimicrobium marinum</name>
    <dbReference type="NCBI Taxonomy" id="680283"/>
    <lineage>
        <taxon>Bacteria</taxon>
        <taxon>Pseudomonadati</taxon>
        <taxon>Bacteroidota</taxon>
        <taxon>Flavobacteriia</taxon>
        <taxon>Flavobacteriales</taxon>
        <taxon>Flavobacteriaceae</taxon>
        <taxon>Salinimicrobium</taxon>
    </lineage>
</organism>
<reference evidence="7" key="2">
    <citation type="submission" date="2020-09" db="EMBL/GenBank/DDBJ databases">
        <authorList>
            <person name="Sun Q."/>
            <person name="Kim S."/>
        </authorList>
    </citation>
    <scope>NUCLEOTIDE SEQUENCE</scope>
    <source>
        <strain evidence="7">KCTC 12719</strain>
    </source>
</reference>
<keyword evidence="2 6" id="KW-0540">Nuclease</keyword>
<evidence type="ECO:0000256" key="4">
    <source>
        <dbReference type="ARBA" id="ARBA00022801"/>
    </source>
</evidence>
<keyword evidence="1 6" id="KW-0819">tRNA processing</keyword>
<keyword evidence="8" id="KW-1185">Reference proteome</keyword>
<evidence type="ECO:0000256" key="1">
    <source>
        <dbReference type="ARBA" id="ARBA00022694"/>
    </source>
</evidence>
<keyword evidence="4 6" id="KW-0378">Hydrolase</keyword>
<evidence type="ECO:0000256" key="6">
    <source>
        <dbReference type="HAMAP-Rule" id="MF_00227"/>
    </source>
</evidence>
<dbReference type="SUPFAM" id="SSF54211">
    <property type="entry name" value="Ribosomal protein S5 domain 2-like"/>
    <property type="match status" value="1"/>
</dbReference>
<dbReference type="RefSeq" id="WP_189604624.1">
    <property type="nucleotide sequence ID" value="NZ_BMXB01000007.1"/>
</dbReference>
<dbReference type="InterPro" id="IPR014721">
    <property type="entry name" value="Ribsml_uS5_D2-typ_fold_subgr"/>
</dbReference>
<dbReference type="Proteomes" id="UP000610456">
    <property type="component" value="Unassembled WGS sequence"/>
</dbReference>
<accession>A0A918SF21</accession>
<comment type="similarity">
    <text evidence="6">Belongs to the RnpA family.</text>
</comment>
<protein>
    <recommendedName>
        <fullName evidence="6">Ribonuclease P protein component</fullName>
        <shortName evidence="6">RNase P protein</shortName>
        <shortName evidence="6">RNaseP protein</shortName>
        <ecNumber evidence="6">3.1.26.5</ecNumber>
    </recommendedName>
    <alternativeName>
        <fullName evidence="6">Protein C5</fullName>
    </alternativeName>
</protein>
<dbReference type="GO" id="GO:0001682">
    <property type="term" value="P:tRNA 5'-leader removal"/>
    <property type="evidence" value="ECO:0007669"/>
    <property type="project" value="UniProtKB-UniRule"/>
</dbReference>
<evidence type="ECO:0000256" key="3">
    <source>
        <dbReference type="ARBA" id="ARBA00022759"/>
    </source>
</evidence>
<dbReference type="InterPro" id="IPR020568">
    <property type="entry name" value="Ribosomal_Su5_D2-typ_SF"/>
</dbReference>
<dbReference type="EC" id="3.1.26.5" evidence="6"/>
<comment type="function">
    <text evidence="6">RNaseP catalyzes the removal of the 5'-leader sequence from pre-tRNA to produce the mature 5'-terminus. It can also cleave other RNA substrates such as 4.5S RNA. The protein component plays an auxiliary but essential role in vivo by binding to the 5'-leader sequence and broadening the substrate specificity of the ribozyme.</text>
</comment>
<dbReference type="AlphaFoldDB" id="A0A918SF21"/>
<dbReference type="HAMAP" id="MF_00227">
    <property type="entry name" value="RNase_P"/>
    <property type="match status" value="1"/>
</dbReference>
<reference evidence="7" key="1">
    <citation type="journal article" date="2014" name="Int. J. Syst. Evol. Microbiol.">
        <title>Complete genome sequence of Corynebacterium casei LMG S-19264T (=DSM 44701T), isolated from a smear-ripened cheese.</title>
        <authorList>
            <consortium name="US DOE Joint Genome Institute (JGI-PGF)"/>
            <person name="Walter F."/>
            <person name="Albersmeier A."/>
            <person name="Kalinowski J."/>
            <person name="Ruckert C."/>
        </authorList>
    </citation>
    <scope>NUCLEOTIDE SEQUENCE</scope>
    <source>
        <strain evidence="7">KCTC 12719</strain>
    </source>
</reference>
<dbReference type="InterPro" id="IPR000100">
    <property type="entry name" value="RNase_P"/>
</dbReference>
<evidence type="ECO:0000313" key="7">
    <source>
        <dbReference type="EMBL" id="GHA38726.1"/>
    </source>
</evidence>
<dbReference type="Gene3D" id="3.30.230.10">
    <property type="match status" value="1"/>
</dbReference>
<dbReference type="GO" id="GO:0000049">
    <property type="term" value="F:tRNA binding"/>
    <property type="evidence" value="ECO:0007669"/>
    <property type="project" value="UniProtKB-UniRule"/>
</dbReference>
<proteinExistence type="inferred from homology"/>
<keyword evidence="5 6" id="KW-0694">RNA-binding</keyword>
<keyword evidence="3 6" id="KW-0255">Endonuclease</keyword>
<name>A0A918SF21_9FLAO</name>
<evidence type="ECO:0000256" key="5">
    <source>
        <dbReference type="ARBA" id="ARBA00022884"/>
    </source>
</evidence>
<dbReference type="Pfam" id="PF00825">
    <property type="entry name" value="Ribonuclease_P"/>
    <property type="match status" value="1"/>
</dbReference>
<evidence type="ECO:0000313" key="8">
    <source>
        <dbReference type="Proteomes" id="UP000610456"/>
    </source>
</evidence>
<gene>
    <name evidence="6 7" type="primary">rnpA</name>
    <name evidence="7" type="ORF">GCM10007103_20140</name>
</gene>
<comment type="subunit">
    <text evidence="6">Consists of a catalytic RNA component (M1 or rnpB) and a protein subunit.</text>
</comment>